<dbReference type="RefSeq" id="WP_009849598.1">
    <property type="nucleotide sequence ID" value="NZ_DS022294.1"/>
</dbReference>
<protein>
    <recommendedName>
        <fullName evidence="1">FCP1 homology domain-containing protein</fullName>
    </recommendedName>
</protein>
<dbReference type="OrthoDB" id="65801at2"/>
<evidence type="ECO:0000313" key="3">
    <source>
        <dbReference type="Proteomes" id="UP000005297"/>
    </source>
</evidence>
<dbReference type="InterPro" id="IPR036412">
    <property type="entry name" value="HAD-like_sf"/>
</dbReference>
<sequence>MNNKKLLILDIDETLIHGSQHRLDTEPDAISDWCYLYKRPHVDSFMKFCREHYKVAIWTTASPEHAKLALGAICSPDYPFEFIWTGNRCTQVVDSIGMCDFGGGYHWVKNLKKVKRIGFRLEQTIMVDDTPSMLEKNYGNLIQIEKFLGAQDDHELQRLMPYLLQLKDADNIRKIEKRCWR</sequence>
<gene>
    <name evidence="2" type="ORF">SPV1_10396</name>
</gene>
<comment type="caution">
    <text evidence="2">The sequence shown here is derived from an EMBL/GenBank/DDBJ whole genome shotgun (WGS) entry which is preliminary data.</text>
</comment>
<dbReference type="Pfam" id="PF03031">
    <property type="entry name" value="NIF"/>
    <property type="match status" value="1"/>
</dbReference>
<accession>Q0F1Q7</accession>
<dbReference type="PANTHER" id="PTHR12210">
    <property type="entry name" value="DULLARD PROTEIN PHOSPHATASE"/>
    <property type="match status" value="1"/>
</dbReference>
<reference evidence="2 3" key="1">
    <citation type="submission" date="2006-09" db="EMBL/GenBank/DDBJ databases">
        <authorList>
            <person name="Emerson D."/>
            <person name="Ferriera S."/>
            <person name="Johnson J."/>
            <person name="Kravitz S."/>
            <person name="Halpern A."/>
            <person name="Remington K."/>
            <person name="Beeson K."/>
            <person name="Tran B."/>
            <person name="Rogers Y.-H."/>
            <person name="Friedman R."/>
            <person name="Venter J.C."/>
        </authorList>
    </citation>
    <scope>NUCLEOTIDE SEQUENCE [LARGE SCALE GENOMIC DNA]</scope>
    <source>
        <strain evidence="2 3">PV-1</strain>
    </source>
</reference>
<dbReference type="EMBL" id="AATS01000003">
    <property type="protein sequence ID" value="EAU55134.1"/>
    <property type="molecule type" value="Genomic_DNA"/>
</dbReference>
<dbReference type="Proteomes" id="UP000005297">
    <property type="component" value="Unassembled WGS sequence"/>
</dbReference>
<dbReference type="InParanoid" id="Q0F1Q7"/>
<evidence type="ECO:0000259" key="1">
    <source>
        <dbReference type="PROSITE" id="PS50969"/>
    </source>
</evidence>
<name>Q0F1Q7_9PROT</name>
<feature type="domain" description="FCP1 homology" evidence="1">
    <location>
        <begin position="1"/>
        <end position="166"/>
    </location>
</feature>
<dbReference type="InterPro" id="IPR050365">
    <property type="entry name" value="TIM50"/>
</dbReference>
<dbReference type="SUPFAM" id="SSF56784">
    <property type="entry name" value="HAD-like"/>
    <property type="match status" value="1"/>
</dbReference>
<keyword evidence="3" id="KW-1185">Reference proteome</keyword>
<dbReference type="Gene3D" id="3.40.50.1000">
    <property type="entry name" value="HAD superfamily/HAD-like"/>
    <property type="match status" value="1"/>
</dbReference>
<dbReference type="SMART" id="SM00577">
    <property type="entry name" value="CPDc"/>
    <property type="match status" value="1"/>
</dbReference>
<dbReference type="InterPro" id="IPR023214">
    <property type="entry name" value="HAD_sf"/>
</dbReference>
<dbReference type="PROSITE" id="PS50969">
    <property type="entry name" value="FCP1"/>
    <property type="match status" value="1"/>
</dbReference>
<organism evidence="2 3">
    <name type="scientific">Mariprofundus ferrooxydans PV-1</name>
    <dbReference type="NCBI Taxonomy" id="314345"/>
    <lineage>
        <taxon>Bacteria</taxon>
        <taxon>Pseudomonadati</taxon>
        <taxon>Pseudomonadota</taxon>
        <taxon>Candidatius Mariprofundia</taxon>
        <taxon>Mariprofundales</taxon>
        <taxon>Mariprofundaceae</taxon>
        <taxon>Mariprofundus</taxon>
    </lineage>
</organism>
<dbReference type="InterPro" id="IPR004274">
    <property type="entry name" value="FCP1_dom"/>
</dbReference>
<evidence type="ECO:0000313" key="2">
    <source>
        <dbReference type="EMBL" id="EAU55134.1"/>
    </source>
</evidence>
<dbReference type="HOGENOM" id="CLU_1382336_0_0_0"/>
<dbReference type="AlphaFoldDB" id="Q0F1Q7"/>
<dbReference type="STRING" id="314344.AL013_07540"/>
<proteinExistence type="predicted"/>
<dbReference type="eggNOG" id="COG5190">
    <property type="taxonomic scope" value="Bacteria"/>
</dbReference>